<organism evidence="2">
    <name type="scientific">Glycine soja</name>
    <name type="common">Wild soybean</name>
    <dbReference type="NCBI Taxonomy" id="3848"/>
    <lineage>
        <taxon>Eukaryota</taxon>
        <taxon>Viridiplantae</taxon>
        <taxon>Streptophyta</taxon>
        <taxon>Embryophyta</taxon>
        <taxon>Tracheophyta</taxon>
        <taxon>Spermatophyta</taxon>
        <taxon>Magnoliopsida</taxon>
        <taxon>eudicotyledons</taxon>
        <taxon>Gunneridae</taxon>
        <taxon>Pentapetalae</taxon>
        <taxon>rosids</taxon>
        <taxon>fabids</taxon>
        <taxon>Fabales</taxon>
        <taxon>Fabaceae</taxon>
        <taxon>Papilionoideae</taxon>
        <taxon>50 kb inversion clade</taxon>
        <taxon>NPAAA clade</taxon>
        <taxon>indigoferoid/millettioid clade</taxon>
        <taxon>Phaseoleae</taxon>
        <taxon>Glycine</taxon>
        <taxon>Glycine subgen. Soja</taxon>
    </lineage>
</organism>
<dbReference type="EMBL" id="KN656033">
    <property type="protein sequence ID" value="KHN23708.1"/>
    <property type="molecule type" value="Genomic_DNA"/>
</dbReference>
<name>A0A0B2QVC1_GLYSO</name>
<evidence type="ECO:0000256" key="1">
    <source>
        <dbReference type="SAM" id="Phobius"/>
    </source>
</evidence>
<evidence type="ECO:0000313" key="2">
    <source>
        <dbReference type="EMBL" id="KHN23708.1"/>
    </source>
</evidence>
<keyword evidence="1" id="KW-1133">Transmembrane helix</keyword>
<dbReference type="Proteomes" id="UP000053555">
    <property type="component" value="Unassembled WGS sequence"/>
</dbReference>
<proteinExistence type="predicted"/>
<sequence>MALDHSIISKTMWYNVILWMMVLLVRMHGAATRPNQKEWDSVIKLPTEPVDADSDEVGT</sequence>
<keyword evidence="1" id="KW-0812">Transmembrane</keyword>
<dbReference type="AlphaFoldDB" id="A0A0B2QVC1"/>
<keyword evidence="1" id="KW-0472">Membrane</keyword>
<protein>
    <submittedName>
        <fullName evidence="2">Vacuolar-processing enzyme</fullName>
    </submittedName>
</protein>
<reference evidence="2" key="1">
    <citation type="submission" date="2014-07" db="EMBL/GenBank/DDBJ databases">
        <title>Identification of a novel salt tolerance gene in wild soybean by whole-genome sequencing.</title>
        <authorList>
            <person name="Lam H.-M."/>
            <person name="Qi X."/>
            <person name="Li M.-W."/>
            <person name="Liu X."/>
            <person name="Xie M."/>
            <person name="Ni M."/>
            <person name="Xu X."/>
        </authorList>
    </citation>
    <scope>NUCLEOTIDE SEQUENCE [LARGE SCALE GENOMIC DNA]</scope>
    <source>
        <tissue evidence="2">Root</tissue>
    </source>
</reference>
<accession>A0A0B2QVC1</accession>
<gene>
    <name evidence="2" type="ORF">glysoja_047425</name>
</gene>
<feature type="transmembrane region" description="Helical" evidence="1">
    <location>
        <begin position="12"/>
        <end position="29"/>
    </location>
</feature>